<name>A0AAE4SXS0_9CORY</name>
<gene>
    <name evidence="1" type="ORF">RAE03_11960</name>
</gene>
<organism evidence="1 2">
    <name type="scientific">Corynebacterium tuberculostearicum</name>
    <dbReference type="NCBI Taxonomy" id="38304"/>
    <lineage>
        <taxon>Bacteria</taxon>
        <taxon>Bacillati</taxon>
        <taxon>Actinomycetota</taxon>
        <taxon>Actinomycetes</taxon>
        <taxon>Mycobacteriales</taxon>
        <taxon>Corynebacteriaceae</taxon>
        <taxon>Corynebacterium</taxon>
    </lineage>
</organism>
<comment type="caution">
    <text evidence="1">The sequence shown here is derived from an EMBL/GenBank/DDBJ whole genome shotgun (WGS) entry which is preliminary data.</text>
</comment>
<dbReference type="RefSeq" id="WP_316993917.1">
    <property type="nucleotide sequence ID" value="NZ_JAVBIB010000031.1"/>
</dbReference>
<evidence type="ECO:0000313" key="2">
    <source>
        <dbReference type="Proteomes" id="UP001185706"/>
    </source>
</evidence>
<sequence length="75" mass="8273">MNRVLAGFAVAPHTPMHRVNLIPSFPIGWDQFLSDFHACTAVASNEQNMHQNPSFIFGYQKPAIPECGTVGESLM</sequence>
<feature type="non-terminal residue" evidence="1">
    <location>
        <position position="75"/>
    </location>
</feature>
<accession>A0AAE4SXS0</accession>
<proteinExistence type="predicted"/>
<evidence type="ECO:0000313" key="1">
    <source>
        <dbReference type="EMBL" id="MDV2420469.1"/>
    </source>
</evidence>
<dbReference type="AlphaFoldDB" id="A0AAE4SXS0"/>
<reference evidence="1" key="1">
    <citation type="submission" date="2023-08" db="EMBL/GenBank/DDBJ databases">
        <title>Genomic characterization of the C. tuberculostearicum species complex, a ubiquitous member of the human skin microbiome.</title>
        <authorList>
            <person name="Ahmed N."/>
            <person name="Deming C."/>
            <person name="Conlan S."/>
            <person name="Segre J."/>
        </authorList>
    </citation>
    <scope>NUCLEOTIDE SEQUENCE</scope>
    <source>
        <strain evidence="1">CTNIH22</strain>
    </source>
</reference>
<dbReference type="EMBL" id="JAVBIB010000031">
    <property type="protein sequence ID" value="MDV2420469.1"/>
    <property type="molecule type" value="Genomic_DNA"/>
</dbReference>
<protein>
    <submittedName>
        <fullName evidence="1">Uncharacterized protein</fullName>
    </submittedName>
</protein>
<dbReference type="Proteomes" id="UP001185706">
    <property type="component" value="Unassembled WGS sequence"/>
</dbReference>